<feature type="repeat" description="WD" evidence="6">
    <location>
        <begin position="538"/>
        <end position="579"/>
    </location>
</feature>
<dbReference type="InterPro" id="IPR020472">
    <property type="entry name" value="WD40_PAC1"/>
</dbReference>
<dbReference type="Gene3D" id="2.130.10.10">
    <property type="entry name" value="YVTN repeat-like/Quinoprotein amine dehydrogenase"/>
    <property type="match status" value="6"/>
</dbReference>
<dbReference type="PROSITE" id="PS50082">
    <property type="entry name" value="WD_REPEATS_2"/>
    <property type="match status" value="7"/>
</dbReference>
<feature type="repeat" description="WD" evidence="6">
    <location>
        <begin position="503"/>
        <end position="518"/>
    </location>
</feature>
<feature type="domain" description="U3 small nucleolar RNA-associated protein 13 C-terminal" evidence="7">
    <location>
        <begin position="774"/>
        <end position="940"/>
    </location>
</feature>
<dbReference type="SUPFAM" id="SSF50960">
    <property type="entry name" value="TolB, C-terminal domain"/>
    <property type="match status" value="1"/>
</dbReference>
<dbReference type="GO" id="GO:0000480">
    <property type="term" value="P:endonucleolytic cleavage in 5'-ETS of tricistronic rRNA transcript (SSU-rRNA, 5.8S rRNA, LSU-rRNA)"/>
    <property type="evidence" value="ECO:0007669"/>
    <property type="project" value="TreeGrafter"/>
</dbReference>
<dbReference type="InterPro" id="IPR013934">
    <property type="entry name" value="Utp13_C"/>
</dbReference>
<proteinExistence type="predicted"/>
<dbReference type="InterPro" id="IPR011047">
    <property type="entry name" value="Quinoprotein_ADH-like_sf"/>
</dbReference>
<keyword evidence="2 6" id="KW-0853">WD repeat</keyword>
<dbReference type="SUPFAM" id="SSF50998">
    <property type="entry name" value="Quinoprotein alcohol dehydrogenase-like"/>
    <property type="match status" value="1"/>
</dbReference>
<accession>A0A2J5I013</accession>
<feature type="repeat" description="WD" evidence="6">
    <location>
        <begin position="423"/>
        <end position="464"/>
    </location>
</feature>
<keyword evidence="3" id="KW-0677">Repeat</keyword>
<dbReference type="InterPro" id="IPR015943">
    <property type="entry name" value="WD40/YVTN_repeat-like_dom_sf"/>
</dbReference>
<dbReference type="Proteomes" id="UP000235023">
    <property type="component" value="Unassembled WGS sequence"/>
</dbReference>
<dbReference type="InterPro" id="IPR001680">
    <property type="entry name" value="WD40_rpt"/>
</dbReference>
<dbReference type="PROSITE" id="PS50294">
    <property type="entry name" value="WD_REPEATS_REGION"/>
    <property type="match status" value="4"/>
</dbReference>
<dbReference type="EMBL" id="KZ559522">
    <property type="protein sequence ID" value="PLN83045.1"/>
    <property type="molecule type" value="Genomic_DNA"/>
</dbReference>
<evidence type="ECO:0000256" key="4">
    <source>
        <dbReference type="ARBA" id="ARBA00023242"/>
    </source>
</evidence>
<dbReference type="GO" id="GO:0032040">
    <property type="term" value="C:small-subunit processome"/>
    <property type="evidence" value="ECO:0007669"/>
    <property type="project" value="InterPro"/>
</dbReference>
<dbReference type="GO" id="GO:0000472">
    <property type="term" value="P:endonucleolytic cleavage to generate mature 5'-end of SSU-rRNA from (SSU-rRNA, 5.8S rRNA, LSU-rRNA)"/>
    <property type="evidence" value="ECO:0007669"/>
    <property type="project" value="TreeGrafter"/>
</dbReference>
<dbReference type="AlphaFoldDB" id="A0A2J5I013"/>
<feature type="repeat" description="WD" evidence="6">
    <location>
        <begin position="612"/>
        <end position="635"/>
    </location>
</feature>
<comment type="function">
    <text evidence="5">Component of the ASTRA complex involved in chromatin remodeling.</text>
</comment>
<name>A0A2J5I013_9EURO</name>
<dbReference type="InterPro" id="IPR019775">
    <property type="entry name" value="WD40_repeat_CS"/>
</dbReference>
<evidence type="ECO:0000256" key="3">
    <source>
        <dbReference type="ARBA" id="ARBA00022737"/>
    </source>
</evidence>
<dbReference type="PANTHER" id="PTHR19854:SF15">
    <property type="entry name" value="TRANSDUCIN BETA-LIKE PROTEIN 3"/>
    <property type="match status" value="1"/>
</dbReference>
<dbReference type="Pfam" id="PF00400">
    <property type="entry name" value="WD40"/>
    <property type="match status" value="7"/>
</dbReference>
<dbReference type="GO" id="GO:0034511">
    <property type="term" value="F:U3 snoRNA binding"/>
    <property type="evidence" value="ECO:0007669"/>
    <property type="project" value="TreeGrafter"/>
</dbReference>
<dbReference type="CDD" id="cd00200">
    <property type="entry name" value="WD40"/>
    <property type="match status" value="2"/>
</dbReference>
<keyword evidence="4" id="KW-0539">Nucleus</keyword>
<comment type="subcellular location">
    <subcellularLocation>
        <location evidence="1">Nucleus</location>
        <location evidence="1">Nucleolus</location>
    </subcellularLocation>
</comment>
<sequence>MSKAVVKTTFEASRTLRPIYTGGSTALDASGRILVTCVGEDALIVDLETGDQLASLEGDGEIITSLAITPSASHVVVCSRSLSMQIYSLTPFDDVSRTIDTKLVRTLKPHVAPVVTTAIDPTSTLLATGAADGSVKIWDIRGGYVTHTFHGHRGVISALCFFQVHIQEDDAAASSKKKKSKKIDDDEEMGDLTTAGSTIGGFRLASGSEEGKVRVWDLNKRKPIASLDSHVSVVRSLSYSPSENALISAGRDRTVIVWDVRTFKTRRVIPVLESVEAAAFVGDSGLCVVGGENGKLRVWDCNRGGEVTEDQEPAPEYEAVMAIQYTPGLDFAMTVHADQSIRLHSLDSLSAYKPGARLDPLPVIRRISGNDDDIIDLAYVGPDRSMLALASNTEAIRVVSVGPSKDRPSQGQQDYFGADVTYLEGHDDIIICIDVDWSGHWLATGAKDNTARLWRLDPKSSSYTCFAVLTGHAETLGALSFPRDPPPADTPAHRDPVNHPPAFLITGSQDRTIKRWDLGKLAPLASSQPHHPKAIFTRKAHEKDINALDVSPGNTLFASASQDRTVKIWSAEDGSTVGVLRGHKRGVWSARFSPRGTPSITNDTRTSTSRGMIVTGSGDKTIKVWSLSDYSCLLTFEGHTNSVLKVLWLPPPDLSGTGEEDDDDEGRAAFAHAASQARPLVASAAADGLVKIWSPYTGELETTLDNHTDRVWALASPTPSGKRDDAVSPSTFKASCPYALASGSADSTVTFWTDTTSATYTATVSANTARIEQDQQLENYIRAGAYREAITLALQLNHPGRLLSLFQAAVDAADDPHATEAQKNERANSLTGDASIDQVLQTLDPENLRTLLLRLRDWNTNARTAPVSQRILFALFRSYPASTFIDLATSSMARSSTDRRTAAGMKDILIALSSYTERHYRRIEELADESYLVEWVLGEMSGGVGLDGLNGADHDDDDNVPEHEKDVLMLGA</sequence>
<dbReference type="SMART" id="SM00320">
    <property type="entry name" value="WD40"/>
    <property type="match status" value="13"/>
</dbReference>
<dbReference type="Pfam" id="PF08625">
    <property type="entry name" value="Utp13"/>
    <property type="match status" value="1"/>
</dbReference>
<dbReference type="OrthoDB" id="5414888at2759"/>
<gene>
    <name evidence="8" type="ORF">BDW42DRAFT_165714</name>
</gene>
<evidence type="ECO:0000256" key="6">
    <source>
        <dbReference type="PROSITE-ProRule" id="PRU00221"/>
    </source>
</evidence>
<evidence type="ECO:0000313" key="9">
    <source>
        <dbReference type="Proteomes" id="UP000235023"/>
    </source>
</evidence>
<dbReference type="FunFam" id="2.130.10.10:FF:001009">
    <property type="entry name" value="Small nucleolar ribonucleoprotein complex subunit, putative"/>
    <property type="match status" value="1"/>
</dbReference>
<dbReference type="InterPro" id="IPR036322">
    <property type="entry name" value="WD40_repeat_dom_sf"/>
</dbReference>
<feature type="repeat" description="WD" evidence="6">
    <location>
        <begin position="227"/>
        <end position="268"/>
    </location>
</feature>
<feature type="repeat" description="WD" evidence="6">
    <location>
        <begin position="204"/>
        <end position="226"/>
    </location>
</feature>
<evidence type="ECO:0000256" key="1">
    <source>
        <dbReference type="ARBA" id="ARBA00004604"/>
    </source>
</evidence>
<dbReference type="FunFam" id="2.130.10.10:FF:002180">
    <property type="entry name" value="Small nucleolar ribonucleoprotein complex subunit, putative (AFU_orthologue AFUA_4G07540)"/>
    <property type="match status" value="1"/>
</dbReference>
<evidence type="ECO:0000259" key="7">
    <source>
        <dbReference type="Pfam" id="PF08625"/>
    </source>
</evidence>
<evidence type="ECO:0000313" key="8">
    <source>
        <dbReference type="EMBL" id="PLN83045.1"/>
    </source>
</evidence>
<keyword evidence="9" id="KW-1185">Reference proteome</keyword>
<dbReference type="PANTHER" id="PTHR19854">
    <property type="entry name" value="TRANSDUCIN BETA-LIKE 3"/>
    <property type="match status" value="1"/>
</dbReference>
<dbReference type="PRINTS" id="PR00320">
    <property type="entry name" value="GPROTEINBRPT"/>
</dbReference>
<feature type="repeat" description="WD" evidence="6">
    <location>
        <begin position="107"/>
        <end position="148"/>
    </location>
</feature>
<evidence type="ECO:0000256" key="2">
    <source>
        <dbReference type="ARBA" id="ARBA00022574"/>
    </source>
</evidence>
<dbReference type="GO" id="GO:0030686">
    <property type="term" value="C:90S preribosome"/>
    <property type="evidence" value="ECO:0007669"/>
    <property type="project" value="TreeGrafter"/>
</dbReference>
<dbReference type="SUPFAM" id="SSF50978">
    <property type="entry name" value="WD40 repeat-like"/>
    <property type="match status" value="1"/>
</dbReference>
<evidence type="ECO:0000256" key="5">
    <source>
        <dbReference type="ARBA" id="ARBA00037338"/>
    </source>
</evidence>
<protein>
    <submittedName>
        <fullName evidence="8">Small nucleolar ribonucleo protein complex subunit</fullName>
    </submittedName>
</protein>
<organism evidence="8 9">
    <name type="scientific">Aspergillus taichungensis</name>
    <dbReference type="NCBI Taxonomy" id="482145"/>
    <lineage>
        <taxon>Eukaryota</taxon>
        <taxon>Fungi</taxon>
        <taxon>Dikarya</taxon>
        <taxon>Ascomycota</taxon>
        <taxon>Pezizomycotina</taxon>
        <taxon>Eurotiomycetes</taxon>
        <taxon>Eurotiomycetidae</taxon>
        <taxon>Eurotiales</taxon>
        <taxon>Aspergillaceae</taxon>
        <taxon>Aspergillus</taxon>
        <taxon>Aspergillus subgen. Circumdati</taxon>
    </lineage>
</organism>
<dbReference type="PROSITE" id="PS00678">
    <property type="entry name" value="WD_REPEATS_1"/>
    <property type="match status" value="2"/>
</dbReference>
<reference evidence="9" key="1">
    <citation type="submission" date="2017-12" db="EMBL/GenBank/DDBJ databases">
        <authorList>
            <consortium name="DOE Joint Genome Institute"/>
            <person name="Mondo S.J."/>
            <person name="Kjaerbolling I."/>
            <person name="Vesth T.C."/>
            <person name="Frisvad J.C."/>
            <person name="Nybo J.L."/>
            <person name="Theobald S."/>
            <person name="Kuo A."/>
            <person name="Bowyer P."/>
            <person name="Matsuda Y."/>
            <person name="Lyhne E.K."/>
            <person name="Kogle M.E."/>
            <person name="Clum A."/>
            <person name="Lipzen A."/>
            <person name="Salamov A."/>
            <person name="Ngan C.Y."/>
            <person name="Daum C."/>
            <person name="Chiniquy J."/>
            <person name="Barry K."/>
            <person name="LaButti K."/>
            <person name="Haridas S."/>
            <person name="Simmons B.A."/>
            <person name="Magnuson J.K."/>
            <person name="Mortensen U.H."/>
            <person name="Larsen T.O."/>
            <person name="Grigoriev I.V."/>
            <person name="Baker S.E."/>
            <person name="Andersen M.R."/>
            <person name="Nordberg H.P."/>
            <person name="Cantor M.N."/>
            <person name="Hua S.X."/>
        </authorList>
    </citation>
    <scope>NUCLEOTIDE SEQUENCE [LARGE SCALE GENOMIC DNA]</scope>
    <source>
        <strain evidence="9">IBT 19404</strain>
    </source>
</reference>